<feature type="region of interest" description="Disordered" evidence="1">
    <location>
        <begin position="47"/>
        <end position="78"/>
    </location>
</feature>
<organism evidence="2 3">
    <name type="scientific">Forsythia ovata</name>
    <dbReference type="NCBI Taxonomy" id="205694"/>
    <lineage>
        <taxon>Eukaryota</taxon>
        <taxon>Viridiplantae</taxon>
        <taxon>Streptophyta</taxon>
        <taxon>Embryophyta</taxon>
        <taxon>Tracheophyta</taxon>
        <taxon>Spermatophyta</taxon>
        <taxon>Magnoliopsida</taxon>
        <taxon>eudicotyledons</taxon>
        <taxon>Gunneridae</taxon>
        <taxon>Pentapetalae</taxon>
        <taxon>asterids</taxon>
        <taxon>lamiids</taxon>
        <taxon>Lamiales</taxon>
        <taxon>Oleaceae</taxon>
        <taxon>Forsythieae</taxon>
        <taxon>Forsythia</taxon>
    </lineage>
</organism>
<evidence type="ECO:0000313" key="3">
    <source>
        <dbReference type="Proteomes" id="UP001604277"/>
    </source>
</evidence>
<reference evidence="3" key="1">
    <citation type="submission" date="2024-07" db="EMBL/GenBank/DDBJ databases">
        <title>Two chromosome-level genome assemblies of Korean endemic species Abeliophyllum distichum and Forsythia ovata (Oleaceae).</title>
        <authorList>
            <person name="Jang H."/>
        </authorList>
    </citation>
    <scope>NUCLEOTIDE SEQUENCE [LARGE SCALE GENOMIC DNA]</scope>
</reference>
<dbReference type="EMBL" id="JBFOLJ010000009">
    <property type="protein sequence ID" value="KAL2509210.1"/>
    <property type="molecule type" value="Genomic_DNA"/>
</dbReference>
<name>A0ABD1T9E5_9LAMI</name>
<keyword evidence="3" id="KW-1185">Reference proteome</keyword>
<feature type="region of interest" description="Disordered" evidence="1">
    <location>
        <begin position="1"/>
        <end position="31"/>
    </location>
</feature>
<evidence type="ECO:0000256" key="1">
    <source>
        <dbReference type="SAM" id="MobiDB-lite"/>
    </source>
</evidence>
<sequence length="111" mass="12851">MGRHLPGFASFHPALPSPENQRQPPTHHHHFISPLPVHRRIWICSNLRPPKRSQPPPPMTCATKKPKKNPLPNTNKLALQPKEWWVRRRDMMSGRFGVIREGPASMDFGWD</sequence>
<protein>
    <submittedName>
        <fullName evidence="2">Uncharacterized protein</fullName>
    </submittedName>
</protein>
<comment type="caution">
    <text evidence="2">The sequence shown here is derived from an EMBL/GenBank/DDBJ whole genome shotgun (WGS) entry which is preliminary data.</text>
</comment>
<gene>
    <name evidence="2" type="ORF">Fot_32857</name>
</gene>
<dbReference type="Proteomes" id="UP001604277">
    <property type="component" value="Unassembled WGS sequence"/>
</dbReference>
<accession>A0ABD1T9E5</accession>
<proteinExistence type="predicted"/>
<evidence type="ECO:0000313" key="2">
    <source>
        <dbReference type="EMBL" id="KAL2509210.1"/>
    </source>
</evidence>
<dbReference type="AlphaFoldDB" id="A0ABD1T9E5"/>